<dbReference type="GO" id="GO:0016491">
    <property type="term" value="F:oxidoreductase activity"/>
    <property type="evidence" value="ECO:0007669"/>
    <property type="project" value="UniProtKB-KW"/>
</dbReference>
<reference evidence="3 4" key="1">
    <citation type="submission" date="2020-04" db="EMBL/GenBank/DDBJ databases">
        <authorList>
            <person name="De Canck E."/>
        </authorList>
    </citation>
    <scope>NUCLEOTIDE SEQUENCE [LARGE SCALE GENOMIC DNA]</scope>
    <source>
        <strain evidence="3 4">LMG 29542</strain>
    </source>
</reference>
<dbReference type="EMBL" id="CADIKH010000020">
    <property type="protein sequence ID" value="CAB3762773.1"/>
    <property type="molecule type" value="Genomic_DNA"/>
</dbReference>
<proteinExistence type="inferred from homology"/>
<dbReference type="PRINTS" id="PR00081">
    <property type="entry name" value="GDHRDH"/>
</dbReference>
<sequence>MARAFAPILARNGGGAIVNVLSILSLATLPMMGTYSAAKAAGLALTRSLGAELAAQRTLVVASMPTVTNTAMGGWAGEIPKVAPRDVAADTLDAVEAGEMEVFPGKLSREAAAAFAADPKAFQARLASVLPRTA</sequence>
<evidence type="ECO:0000313" key="3">
    <source>
        <dbReference type="EMBL" id="CAB3762773.1"/>
    </source>
</evidence>
<evidence type="ECO:0000256" key="1">
    <source>
        <dbReference type="ARBA" id="ARBA00006484"/>
    </source>
</evidence>
<dbReference type="InterPro" id="IPR036291">
    <property type="entry name" value="NAD(P)-bd_dom_sf"/>
</dbReference>
<evidence type="ECO:0000313" key="4">
    <source>
        <dbReference type="Proteomes" id="UP000494363"/>
    </source>
</evidence>
<dbReference type="GO" id="GO:0005829">
    <property type="term" value="C:cytosol"/>
    <property type="evidence" value="ECO:0007669"/>
    <property type="project" value="TreeGrafter"/>
</dbReference>
<dbReference type="PANTHER" id="PTHR43391">
    <property type="entry name" value="RETINOL DEHYDROGENASE-RELATED"/>
    <property type="match status" value="1"/>
</dbReference>
<name>A0A6J5E8R8_9BURK</name>
<dbReference type="Proteomes" id="UP000494363">
    <property type="component" value="Unassembled WGS sequence"/>
</dbReference>
<keyword evidence="2" id="KW-0560">Oxidoreductase</keyword>
<organism evidence="3 4">
    <name type="scientific">Paraburkholderia humisilvae</name>
    <dbReference type="NCBI Taxonomy" id="627669"/>
    <lineage>
        <taxon>Bacteria</taxon>
        <taxon>Pseudomonadati</taxon>
        <taxon>Pseudomonadota</taxon>
        <taxon>Betaproteobacteria</taxon>
        <taxon>Burkholderiales</taxon>
        <taxon>Burkholderiaceae</taxon>
        <taxon>Paraburkholderia</taxon>
    </lineage>
</organism>
<accession>A0A6J5E8R8</accession>
<dbReference type="RefSeq" id="WP_217477975.1">
    <property type="nucleotide sequence ID" value="NZ_CADIKH010000020.1"/>
</dbReference>
<keyword evidence="4" id="KW-1185">Reference proteome</keyword>
<dbReference type="PRINTS" id="PR00080">
    <property type="entry name" value="SDRFAMILY"/>
</dbReference>
<comment type="similarity">
    <text evidence="1">Belongs to the short-chain dehydrogenases/reductases (SDR) family.</text>
</comment>
<dbReference type="InterPro" id="IPR020904">
    <property type="entry name" value="Sc_DH/Rdtase_CS"/>
</dbReference>
<gene>
    <name evidence="3" type="ORF">LMG29542_04453</name>
</gene>
<protein>
    <submittedName>
        <fullName evidence="3">Uncharacterized protein</fullName>
    </submittedName>
</protein>
<dbReference type="PROSITE" id="PS00061">
    <property type="entry name" value="ADH_SHORT"/>
    <property type="match status" value="1"/>
</dbReference>
<evidence type="ECO:0000256" key="2">
    <source>
        <dbReference type="ARBA" id="ARBA00023002"/>
    </source>
</evidence>
<dbReference type="PANTHER" id="PTHR43391:SF91">
    <property type="entry name" value="OS04G0390700 PROTEIN"/>
    <property type="match status" value="1"/>
</dbReference>
<dbReference type="InterPro" id="IPR002347">
    <property type="entry name" value="SDR_fam"/>
</dbReference>
<dbReference type="Gene3D" id="3.40.50.720">
    <property type="entry name" value="NAD(P)-binding Rossmann-like Domain"/>
    <property type="match status" value="1"/>
</dbReference>
<dbReference type="Pfam" id="PF00106">
    <property type="entry name" value="adh_short"/>
    <property type="match status" value="1"/>
</dbReference>
<dbReference type="SUPFAM" id="SSF51735">
    <property type="entry name" value="NAD(P)-binding Rossmann-fold domains"/>
    <property type="match status" value="1"/>
</dbReference>
<dbReference type="AlphaFoldDB" id="A0A6J5E8R8"/>